<accession>A0ABX7Q4U2</accession>
<dbReference type="RefSeq" id="WP_207163848.1">
    <property type="nucleotide sequence ID" value="NZ_CP071382.1"/>
</dbReference>
<dbReference type="Proteomes" id="UP000663651">
    <property type="component" value="Chromosome"/>
</dbReference>
<evidence type="ECO:0000313" key="2">
    <source>
        <dbReference type="Proteomes" id="UP000663651"/>
    </source>
</evidence>
<proteinExistence type="predicted"/>
<reference evidence="1 2" key="1">
    <citation type="submission" date="2021-03" db="EMBL/GenBank/DDBJ databases">
        <title>Geobacter metallireducens gen. nov. sp. nov., a microorganism capable of coupling the complete oxidation of organic compounds to the reduction of iron and other metals.</title>
        <authorList>
            <person name="Li Y."/>
        </authorList>
    </citation>
    <scope>NUCLEOTIDE SEQUENCE [LARGE SCALE GENOMIC DNA]</scope>
    <source>
        <strain evidence="1 2">Jerry-YX</strain>
    </source>
</reference>
<sequence length="339" mass="35461">MMKKIANGLSVFGVAASLVACGGDGGSRTPITVDADGAGKWKINGTMTAEKDIYDVTFSLFKGNTQIEGAIYAYEVKDIKSDNSLNTLLELNYGAAADGVYGLDATIYQSNMGEICADGETTVELTVRVIGKVLGISAVTGSVDTLDIEHEPVNFTVTCSAAAVESGSEELTDAEKQKLIGGWEKVTPIAALVDTSFVLGGAIAAVGSSLDLDANAIYTSKGVTETVANAIDLIYSGTAIMTPYGTQSMNYMTKKYMFSTSAAMIFAVSDVSAAKAATTVKDLSAFIDVDKALDYVSSLTSGNYYLVVSSDAKPYLISITTVDGDRQILTIKSQGEAIK</sequence>
<keyword evidence="2" id="KW-1185">Reference proteome</keyword>
<evidence type="ECO:0008006" key="3">
    <source>
        <dbReference type="Google" id="ProtNLM"/>
    </source>
</evidence>
<dbReference type="PROSITE" id="PS51257">
    <property type="entry name" value="PROKAR_LIPOPROTEIN"/>
    <property type="match status" value="1"/>
</dbReference>
<dbReference type="EMBL" id="CP071382">
    <property type="protein sequence ID" value="QSV46060.1"/>
    <property type="molecule type" value="Genomic_DNA"/>
</dbReference>
<organism evidence="1 2">
    <name type="scientific">Geobacter benzoatilyticus</name>
    <dbReference type="NCBI Taxonomy" id="2815309"/>
    <lineage>
        <taxon>Bacteria</taxon>
        <taxon>Pseudomonadati</taxon>
        <taxon>Thermodesulfobacteriota</taxon>
        <taxon>Desulfuromonadia</taxon>
        <taxon>Geobacterales</taxon>
        <taxon>Geobacteraceae</taxon>
        <taxon>Geobacter</taxon>
    </lineage>
</organism>
<name>A0ABX7Q4U2_9BACT</name>
<gene>
    <name evidence="1" type="ORF">JZM60_01840</name>
</gene>
<evidence type="ECO:0000313" key="1">
    <source>
        <dbReference type="EMBL" id="QSV46060.1"/>
    </source>
</evidence>
<protein>
    <recommendedName>
        <fullName evidence="3">Lipoprotein</fullName>
    </recommendedName>
</protein>